<evidence type="ECO:0000256" key="2">
    <source>
        <dbReference type="ARBA" id="ARBA00022515"/>
    </source>
</evidence>
<evidence type="ECO:0000256" key="8">
    <source>
        <dbReference type="ARBA" id="ARBA00023125"/>
    </source>
</evidence>
<dbReference type="GO" id="GO:1990077">
    <property type="term" value="C:primosome complex"/>
    <property type="evidence" value="ECO:0007669"/>
    <property type="project" value="UniProtKB-UniRule"/>
</dbReference>
<dbReference type="NCBIfam" id="NF004384">
    <property type="entry name" value="PRK05748.1"/>
    <property type="match status" value="1"/>
</dbReference>
<dbReference type="STRING" id="1005945.SAMN05216561_10672"/>
<protein>
    <recommendedName>
        <fullName evidence="11 12">Replicative DNA helicase</fullName>
        <ecNumber evidence="11 12">5.6.2.3</ecNumber>
    </recommendedName>
</protein>
<dbReference type="PANTHER" id="PTHR30153">
    <property type="entry name" value="REPLICATIVE DNA HELICASE DNAB"/>
    <property type="match status" value="1"/>
</dbReference>
<proteinExistence type="inferred from homology"/>
<dbReference type="Gene3D" id="1.10.860.10">
    <property type="entry name" value="DNAb Helicase, Chain A"/>
    <property type="match status" value="1"/>
</dbReference>
<dbReference type="InterPro" id="IPR027417">
    <property type="entry name" value="P-loop_NTPase"/>
</dbReference>
<dbReference type="InterPro" id="IPR007694">
    <property type="entry name" value="DNA_helicase_DnaB-like_C"/>
</dbReference>
<dbReference type="CDD" id="cd00984">
    <property type="entry name" value="DnaB_C"/>
    <property type="match status" value="1"/>
</dbReference>
<feature type="domain" description="SF4 helicase" evidence="14">
    <location>
        <begin position="209"/>
        <end position="472"/>
    </location>
</feature>
<comment type="similarity">
    <text evidence="1 12">Belongs to the helicase family. DnaB subfamily.</text>
</comment>
<dbReference type="GO" id="GO:0003677">
    <property type="term" value="F:DNA binding"/>
    <property type="evidence" value="ECO:0007669"/>
    <property type="project" value="UniProtKB-UniRule"/>
</dbReference>
<name>A0A1I3GBZ3_9ACTN</name>
<dbReference type="AlphaFoldDB" id="A0A1I3GBZ3"/>
<dbReference type="FunFam" id="1.10.860.10:FF:000001">
    <property type="entry name" value="Replicative DNA helicase"/>
    <property type="match status" value="1"/>
</dbReference>
<keyword evidence="4 12" id="KW-0547">Nucleotide-binding</keyword>
<accession>A0A1I3GBZ3</accession>
<organism evidence="15 16">
    <name type="scientific">Nocardioides psychrotolerans</name>
    <dbReference type="NCBI Taxonomy" id="1005945"/>
    <lineage>
        <taxon>Bacteria</taxon>
        <taxon>Bacillati</taxon>
        <taxon>Actinomycetota</taxon>
        <taxon>Actinomycetes</taxon>
        <taxon>Propionibacteriales</taxon>
        <taxon>Nocardioidaceae</taxon>
        <taxon>Nocardioides</taxon>
    </lineage>
</organism>
<dbReference type="FunFam" id="3.40.50.300:FF:000351">
    <property type="entry name" value="Replicative DNA helicase"/>
    <property type="match status" value="1"/>
</dbReference>
<dbReference type="Gene3D" id="3.40.50.300">
    <property type="entry name" value="P-loop containing nucleotide triphosphate hydrolases"/>
    <property type="match status" value="1"/>
</dbReference>
<dbReference type="PROSITE" id="PS51199">
    <property type="entry name" value="SF4_HELICASE"/>
    <property type="match status" value="1"/>
</dbReference>
<dbReference type="EC" id="5.6.2.3" evidence="11 12"/>
<dbReference type="InterPro" id="IPR036185">
    <property type="entry name" value="DNA_heli_DnaB-like_N_sf"/>
</dbReference>
<evidence type="ECO:0000256" key="10">
    <source>
        <dbReference type="ARBA" id="ARBA00048954"/>
    </source>
</evidence>
<evidence type="ECO:0000256" key="6">
    <source>
        <dbReference type="ARBA" id="ARBA00022806"/>
    </source>
</evidence>
<dbReference type="Pfam" id="PF00772">
    <property type="entry name" value="DnaB"/>
    <property type="match status" value="1"/>
</dbReference>
<keyword evidence="7 12" id="KW-0067">ATP-binding</keyword>
<evidence type="ECO:0000259" key="14">
    <source>
        <dbReference type="PROSITE" id="PS51199"/>
    </source>
</evidence>
<comment type="function">
    <text evidence="12">The main replicative DNA helicase, it participates in initiation and elongation during chromosome replication. Travels ahead of the DNA replisome, separating dsDNA into templates for DNA synthesis. A processive ATP-dependent 5'-3' DNA helicase it has DNA-dependent ATPase activity.</text>
</comment>
<reference evidence="15 16" key="1">
    <citation type="submission" date="2016-10" db="EMBL/GenBank/DDBJ databases">
        <authorList>
            <person name="de Groot N.N."/>
        </authorList>
    </citation>
    <scope>NUCLEOTIDE SEQUENCE [LARGE SCALE GENOMIC DNA]</scope>
    <source>
        <strain evidence="15 16">CGMCC 1.11156</strain>
    </source>
</reference>
<keyword evidence="3 12" id="KW-0235">DNA replication</keyword>
<evidence type="ECO:0000313" key="15">
    <source>
        <dbReference type="EMBL" id="SFI20990.1"/>
    </source>
</evidence>
<dbReference type="GO" id="GO:0005524">
    <property type="term" value="F:ATP binding"/>
    <property type="evidence" value="ECO:0007669"/>
    <property type="project" value="UniProtKB-UniRule"/>
</dbReference>
<evidence type="ECO:0000256" key="9">
    <source>
        <dbReference type="ARBA" id="ARBA00023235"/>
    </source>
</evidence>
<dbReference type="GO" id="GO:0016887">
    <property type="term" value="F:ATP hydrolysis activity"/>
    <property type="evidence" value="ECO:0007669"/>
    <property type="project" value="RHEA"/>
</dbReference>
<evidence type="ECO:0000256" key="7">
    <source>
        <dbReference type="ARBA" id="ARBA00022840"/>
    </source>
</evidence>
<keyword evidence="16" id="KW-1185">Reference proteome</keyword>
<feature type="compositionally biased region" description="Basic and acidic residues" evidence="13">
    <location>
        <begin position="1"/>
        <end position="10"/>
    </location>
</feature>
<dbReference type="GO" id="GO:0043139">
    <property type="term" value="F:5'-3' DNA helicase activity"/>
    <property type="evidence" value="ECO:0007669"/>
    <property type="project" value="UniProtKB-EC"/>
</dbReference>
<sequence length="472" mass="52210">MSVTDSDTRGMPEPQFEEWGDGPVAYAPGERPSRPGDRTPPQDMAAEQSVLGSMLISKDAIADVSEALRGADFYRPSHETIHDAIIDLFGRGEPVDMVTVAAELQRRGELARVGGAPYLHTLAANVPIAANASFYAEIVREKAILRRLVDAGVKIAQFGYAGEGQVDEIVDRAQAEVYSITDRRSSEDYAPLSDIMDGVLDEIEAIENREGGIYGVPTGFADFDDLTNGLHAGQMIIVAARPAMGKSTLALDFCRAASIHNNLASVFFSLEMTRSEITMRLLSAEAKVPLNHIRNGKMDSSDWDKLARHMGKVSSAPMFIDDSPNMTMMEIRAKARRLRQRHDLRLIVIDYLQLMTSGRKVESRQLEVSEFSRQIKLLAKELGVPIIALSQLNRGPEQRADKRPMMSDLRESGSIEQDADMVVLLHRDDAYEKESTRPGEADLIVAKHRNGATRDITVAFQGHYSRFVDMAH</sequence>
<keyword evidence="8 12" id="KW-0238">DNA-binding</keyword>
<dbReference type="GO" id="GO:0005829">
    <property type="term" value="C:cytosol"/>
    <property type="evidence" value="ECO:0007669"/>
    <property type="project" value="TreeGrafter"/>
</dbReference>
<evidence type="ECO:0000256" key="1">
    <source>
        <dbReference type="ARBA" id="ARBA00008428"/>
    </source>
</evidence>
<evidence type="ECO:0000256" key="3">
    <source>
        <dbReference type="ARBA" id="ARBA00022705"/>
    </source>
</evidence>
<dbReference type="GO" id="GO:0006269">
    <property type="term" value="P:DNA replication, synthesis of primer"/>
    <property type="evidence" value="ECO:0007669"/>
    <property type="project" value="UniProtKB-UniRule"/>
</dbReference>
<dbReference type="InterPro" id="IPR016136">
    <property type="entry name" value="DNA_helicase_N/primase_C"/>
</dbReference>
<keyword evidence="5 12" id="KW-0378">Hydrolase</keyword>
<dbReference type="PANTHER" id="PTHR30153:SF2">
    <property type="entry name" value="REPLICATIVE DNA HELICASE"/>
    <property type="match status" value="1"/>
</dbReference>
<feature type="region of interest" description="Disordered" evidence="13">
    <location>
        <begin position="1"/>
        <end position="43"/>
    </location>
</feature>
<dbReference type="Proteomes" id="UP000198649">
    <property type="component" value="Unassembled WGS sequence"/>
</dbReference>
<keyword evidence="2 12" id="KW-0639">Primosome</keyword>
<evidence type="ECO:0000313" key="16">
    <source>
        <dbReference type="Proteomes" id="UP000198649"/>
    </source>
</evidence>
<dbReference type="InterPro" id="IPR007693">
    <property type="entry name" value="DNA_helicase_DnaB-like_N"/>
</dbReference>
<evidence type="ECO:0000256" key="12">
    <source>
        <dbReference type="RuleBase" id="RU362085"/>
    </source>
</evidence>
<gene>
    <name evidence="15" type="ORF">SAMN05216561_10672</name>
</gene>
<evidence type="ECO:0000256" key="5">
    <source>
        <dbReference type="ARBA" id="ARBA00022801"/>
    </source>
</evidence>
<dbReference type="NCBIfam" id="TIGR00665">
    <property type="entry name" value="DnaB"/>
    <property type="match status" value="1"/>
</dbReference>
<evidence type="ECO:0000256" key="11">
    <source>
        <dbReference type="NCBIfam" id="TIGR00665"/>
    </source>
</evidence>
<comment type="catalytic activity">
    <reaction evidence="10 12">
        <text>ATP + H2O = ADP + phosphate + H(+)</text>
        <dbReference type="Rhea" id="RHEA:13065"/>
        <dbReference type="ChEBI" id="CHEBI:15377"/>
        <dbReference type="ChEBI" id="CHEBI:15378"/>
        <dbReference type="ChEBI" id="CHEBI:30616"/>
        <dbReference type="ChEBI" id="CHEBI:43474"/>
        <dbReference type="ChEBI" id="CHEBI:456216"/>
        <dbReference type="EC" id="5.6.2.3"/>
    </reaction>
</comment>
<dbReference type="Pfam" id="PF03796">
    <property type="entry name" value="DnaB_C"/>
    <property type="match status" value="1"/>
</dbReference>
<evidence type="ECO:0000256" key="4">
    <source>
        <dbReference type="ARBA" id="ARBA00022741"/>
    </source>
</evidence>
<dbReference type="InterPro" id="IPR007692">
    <property type="entry name" value="DNA_helicase_DnaB"/>
</dbReference>
<dbReference type="SUPFAM" id="SSF52540">
    <property type="entry name" value="P-loop containing nucleoside triphosphate hydrolases"/>
    <property type="match status" value="1"/>
</dbReference>
<dbReference type="EMBL" id="FOQG01000006">
    <property type="protein sequence ID" value="SFI20990.1"/>
    <property type="molecule type" value="Genomic_DNA"/>
</dbReference>
<keyword evidence="6 12" id="KW-0347">Helicase</keyword>
<keyword evidence="9" id="KW-0413">Isomerase</keyword>
<dbReference type="SUPFAM" id="SSF48024">
    <property type="entry name" value="N-terminal domain of DnaB helicase"/>
    <property type="match status" value="1"/>
</dbReference>
<evidence type="ECO:0000256" key="13">
    <source>
        <dbReference type="SAM" id="MobiDB-lite"/>
    </source>
</evidence>